<protein>
    <recommendedName>
        <fullName evidence="12">Cytochrome P450</fullName>
    </recommendedName>
</protein>
<dbReference type="PRINTS" id="PR00463">
    <property type="entry name" value="EP450I"/>
</dbReference>
<keyword evidence="11" id="KW-1185">Reference proteome</keyword>
<evidence type="ECO:0000256" key="2">
    <source>
        <dbReference type="ARBA" id="ARBA00005179"/>
    </source>
</evidence>
<evidence type="ECO:0000313" key="11">
    <source>
        <dbReference type="Proteomes" id="UP001437256"/>
    </source>
</evidence>
<evidence type="ECO:0000256" key="7">
    <source>
        <dbReference type="ARBA" id="ARBA00023004"/>
    </source>
</evidence>
<keyword evidence="4 9" id="KW-0349">Heme</keyword>
<keyword evidence="5 9" id="KW-0479">Metal-binding</keyword>
<evidence type="ECO:0000256" key="4">
    <source>
        <dbReference type="ARBA" id="ARBA00022617"/>
    </source>
</evidence>
<keyword evidence="6 9" id="KW-0560">Oxidoreductase</keyword>
<dbReference type="InterPro" id="IPR001128">
    <property type="entry name" value="Cyt_P450"/>
</dbReference>
<dbReference type="InterPro" id="IPR036396">
    <property type="entry name" value="Cyt_P450_sf"/>
</dbReference>
<dbReference type="SUPFAM" id="SSF48264">
    <property type="entry name" value="Cytochrome P450"/>
    <property type="match status" value="1"/>
</dbReference>
<evidence type="ECO:0000256" key="3">
    <source>
        <dbReference type="ARBA" id="ARBA00010617"/>
    </source>
</evidence>
<dbReference type="PANTHER" id="PTHR46300">
    <property type="entry name" value="P450, PUTATIVE (EUROFUNG)-RELATED-RELATED"/>
    <property type="match status" value="1"/>
</dbReference>
<dbReference type="PROSITE" id="PS00086">
    <property type="entry name" value="CYTOCHROME_P450"/>
    <property type="match status" value="1"/>
</dbReference>
<sequence length="508" mass="56109">MAFSITFVDFVLAAVGLYCVARLVSSKKSSLPLPPGPKGLPLLGNLLDMPSEKEWHTFAKWGQQYGKICSVTVLGQTLVILNSANTAVEMLDKHGSVYSDRPIIPMGGELVGWKNTLVLVPYGERFRNYRRLAHQLFGNAALMKGFHPIEELETHRFLKRLLTRPDEFADHVRKTAGAIILRISHGYEVQEGEDPFVSLADQATEQFSVSTAPGFLVNLVPALAKLPEWFPGAGFHKLAKQWGKTLNDMVDQPFSLVKSQVAAGTAPVSYVSSKLYDKKLTPEEEFEVKWSAASLYSGGADTTVSSIHSFFKAMALFPEVQARARAELDAVVGTERLPTFEDRDKLPYLNAVALEALRWHTVTPTAVPHRASEDSVFEGYFIPKGTLVIPCIWNMAHDPSVYKDPFTFNPDRFLATPDHAPEKDPRDLVFGFGRRICPGRVLADASVFISCASVLACFDISPHVKDGVPTPIDREQTTGTISHPNAFKCKIVPRSEKAVSLIQADEQL</sequence>
<evidence type="ECO:0000256" key="1">
    <source>
        <dbReference type="ARBA" id="ARBA00001971"/>
    </source>
</evidence>
<dbReference type="CDD" id="cd11065">
    <property type="entry name" value="CYP64-like"/>
    <property type="match status" value="1"/>
</dbReference>
<dbReference type="PANTHER" id="PTHR46300:SF7">
    <property type="entry name" value="P450, PUTATIVE (EUROFUNG)-RELATED"/>
    <property type="match status" value="1"/>
</dbReference>
<dbReference type="InterPro" id="IPR002401">
    <property type="entry name" value="Cyt_P450_E_grp-I"/>
</dbReference>
<evidence type="ECO:0000256" key="8">
    <source>
        <dbReference type="ARBA" id="ARBA00023033"/>
    </source>
</evidence>
<evidence type="ECO:0000256" key="9">
    <source>
        <dbReference type="RuleBase" id="RU000461"/>
    </source>
</evidence>
<gene>
    <name evidence="10" type="ORF">AAF712_005925</name>
</gene>
<dbReference type="Proteomes" id="UP001437256">
    <property type="component" value="Unassembled WGS sequence"/>
</dbReference>
<dbReference type="InterPro" id="IPR017972">
    <property type="entry name" value="Cyt_P450_CS"/>
</dbReference>
<organism evidence="10 11">
    <name type="scientific">Marasmius tenuissimus</name>
    <dbReference type="NCBI Taxonomy" id="585030"/>
    <lineage>
        <taxon>Eukaryota</taxon>
        <taxon>Fungi</taxon>
        <taxon>Dikarya</taxon>
        <taxon>Basidiomycota</taxon>
        <taxon>Agaricomycotina</taxon>
        <taxon>Agaricomycetes</taxon>
        <taxon>Agaricomycetidae</taxon>
        <taxon>Agaricales</taxon>
        <taxon>Marasmiineae</taxon>
        <taxon>Marasmiaceae</taxon>
        <taxon>Marasmius</taxon>
    </lineage>
</organism>
<evidence type="ECO:0008006" key="12">
    <source>
        <dbReference type="Google" id="ProtNLM"/>
    </source>
</evidence>
<evidence type="ECO:0000256" key="6">
    <source>
        <dbReference type="ARBA" id="ARBA00023002"/>
    </source>
</evidence>
<keyword evidence="8 9" id="KW-0503">Monooxygenase</keyword>
<dbReference type="Pfam" id="PF00067">
    <property type="entry name" value="p450"/>
    <property type="match status" value="1"/>
</dbReference>
<comment type="pathway">
    <text evidence="2">Secondary metabolite biosynthesis.</text>
</comment>
<comment type="cofactor">
    <cofactor evidence="1">
        <name>heme</name>
        <dbReference type="ChEBI" id="CHEBI:30413"/>
    </cofactor>
</comment>
<dbReference type="InterPro" id="IPR050364">
    <property type="entry name" value="Cytochrome_P450_fung"/>
</dbReference>
<dbReference type="Gene3D" id="1.10.630.10">
    <property type="entry name" value="Cytochrome P450"/>
    <property type="match status" value="1"/>
</dbReference>
<evidence type="ECO:0000256" key="5">
    <source>
        <dbReference type="ARBA" id="ARBA00022723"/>
    </source>
</evidence>
<accession>A0ABR2ZYV3</accession>
<comment type="caution">
    <text evidence="10">The sequence shown here is derived from an EMBL/GenBank/DDBJ whole genome shotgun (WGS) entry which is preliminary data.</text>
</comment>
<comment type="similarity">
    <text evidence="3 9">Belongs to the cytochrome P450 family.</text>
</comment>
<reference evidence="10 11" key="1">
    <citation type="submission" date="2024-05" db="EMBL/GenBank/DDBJ databases">
        <title>A draft genome resource for the thread blight pathogen Marasmius tenuissimus strain MS-2.</title>
        <authorList>
            <person name="Yulfo-Soto G.E."/>
            <person name="Baruah I.K."/>
            <person name="Amoako-Attah I."/>
            <person name="Bukari Y."/>
            <person name="Meinhardt L.W."/>
            <person name="Bailey B.A."/>
            <person name="Cohen S.P."/>
        </authorList>
    </citation>
    <scope>NUCLEOTIDE SEQUENCE [LARGE SCALE GENOMIC DNA]</scope>
    <source>
        <strain evidence="10 11">MS-2</strain>
    </source>
</reference>
<name>A0ABR2ZYV3_9AGAR</name>
<dbReference type="EMBL" id="JBBXMP010000030">
    <property type="protein sequence ID" value="KAL0066936.1"/>
    <property type="molecule type" value="Genomic_DNA"/>
</dbReference>
<proteinExistence type="inferred from homology"/>
<keyword evidence="7 9" id="KW-0408">Iron</keyword>
<evidence type="ECO:0000313" key="10">
    <source>
        <dbReference type="EMBL" id="KAL0066936.1"/>
    </source>
</evidence>